<dbReference type="InterPro" id="IPR029044">
    <property type="entry name" value="Nucleotide-diphossugar_trans"/>
</dbReference>
<dbReference type="PATRIC" id="fig|1280953.3.peg.3842"/>
<evidence type="ECO:0000256" key="1">
    <source>
        <dbReference type="SAM" id="Phobius"/>
    </source>
</evidence>
<keyword evidence="1" id="KW-0472">Membrane</keyword>
<dbReference type="STRING" id="1280953.HOC_19211"/>
<dbReference type="AlphaFoldDB" id="A0A059G1K7"/>
<name>A0A059G1K7_9PROT</name>
<accession>A0A059G1K7</accession>
<gene>
    <name evidence="3" type="ORF">HOC_19211</name>
</gene>
<keyword evidence="1" id="KW-1133">Transmembrane helix</keyword>
<sequence>MTCVANMNDSNPVILIPVLDDWDSLDVLLAKIGDTVLPAERKVDVIVVDDGSSRVPEMNPARVTGTIDSVRVLSLKANQGHQRALALGLAHVYNEMSPEFVMVMDSDGEDQPQDLPKLVAAFEEQPDAIIVAQCQRRSEGLVFRLFYQLYKLMFIGLTGKLISFGNFSLIPAARQGNVIFNSGVWNNFAATILKSRVPIAFVPTHRGTRYHGKSKMNFTSLMIHGFSAMAIFSDVVIGRLIFLLSVLSAFVILIIAAVVVIKFGTTTFVPGYATNIILFLVSCLSLSMLTGFLMILSLLARREQASALPTQMVAYLVRDVIHVAPVVSAELAPV</sequence>
<dbReference type="eggNOG" id="COG0463">
    <property type="taxonomic scope" value="Bacteria"/>
</dbReference>
<protein>
    <submittedName>
        <fullName evidence="3">Glycosyl transferase family 2</fullName>
    </submittedName>
</protein>
<dbReference type="Pfam" id="PF00535">
    <property type="entry name" value="Glycos_transf_2"/>
    <property type="match status" value="1"/>
</dbReference>
<dbReference type="SUPFAM" id="SSF53448">
    <property type="entry name" value="Nucleotide-diphospho-sugar transferases"/>
    <property type="match status" value="1"/>
</dbReference>
<dbReference type="RefSeq" id="WP_051625121.1">
    <property type="nucleotide sequence ID" value="NZ_ARYL01000056.1"/>
</dbReference>
<feature type="transmembrane region" description="Helical" evidence="1">
    <location>
        <begin position="240"/>
        <end position="264"/>
    </location>
</feature>
<dbReference type="Proteomes" id="UP000024942">
    <property type="component" value="Unassembled WGS sequence"/>
</dbReference>
<evidence type="ECO:0000259" key="2">
    <source>
        <dbReference type="Pfam" id="PF00535"/>
    </source>
</evidence>
<keyword evidence="3" id="KW-0808">Transferase</keyword>
<proteinExistence type="predicted"/>
<feature type="transmembrane region" description="Helical" evidence="1">
    <location>
        <begin position="276"/>
        <end position="299"/>
    </location>
</feature>
<comment type="caution">
    <text evidence="3">The sequence shown here is derived from an EMBL/GenBank/DDBJ whole genome shotgun (WGS) entry which is preliminary data.</text>
</comment>
<dbReference type="EMBL" id="ARYL01000056">
    <property type="protein sequence ID" value="KDA00701.1"/>
    <property type="molecule type" value="Genomic_DNA"/>
</dbReference>
<dbReference type="InterPro" id="IPR001173">
    <property type="entry name" value="Glyco_trans_2-like"/>
</dbReference>
<feature type="domain" description="Glycosyltransferase 2-like" evidence="2">
    <location>
        <begin position="14"/>
        <end position="174"/>
    </location>
</feature>
<reference evidence="3 4" key="1">
    <citation type="journal article" date="2014" name="Antonie Van Leeuwenhoek">
        <title>Hyphomonas beringensis sp. nov. and Hyphomonas chukchiensis sp. nov., isolated from surface seawater of the Bering Sea and Chukchi Sea.</title>
        <authorList>
            <person name="Li C."/>
            <person name="Lai Q."/>
            <person name="Li G."/>
            <person name="Dong C."/>
            <person name="Wang J."/>
            <person name="Liao Y."/>
            <person name="Shao Z."/>
        </authorList>
    </citation>
    <scope>NUCLEOTIDE SEQUENCE [LARGE SCALE GENOMIC DNA]</scope>
    <source>
        <strain evidence="3 4">SCH89</strain>
    </source>
</reference>
<keyword evidence="1" id="KW-0812">Transmembrane</keyword>
<organism evidence="3 4">
    <name type="scientific">Hyphomonas oceanitis SCH89</name>
    <dbReference type="NCBI Taxonomy" id="1280953"/>
    <lineage>
        <taxon>Bacteria</taxon>
        <taxon>Pseudomonadati</taxon>
        <taxon>Pseudomonadota</taxon>
        <taxon>Alphaproteobacteria</taxon>
        <taxon>Hyphomonadales</taxon>
        <taxon>Hyphomonadaceae</taxon>
        <taxon>Hyphomonas</taxon>
    </lineage>
</organism>
<dbReference type="GO" id="GO:0016740">
    <property type="term" value="F:transferase activity"/>
    <property type="evidence" value="ECO:0007669"/>
    <property type="project" value="UniProtKB-KW"/>
</dbReference>
<keyword evidence="4" id="KW-1185">Reference proteome</keyword>
<dbReference type="PANTHER" id="PTHR48090">
    <property type="entry name" value="UNDECAPRENYL-PHOSPHATE 4-DEOXY-4-FORMAMIDO-L-ARABINOSE TRANSFERASE-RELATED"/>
    <property type="match status" value="1"/>
</dbReference>
<evidence type="ECO:0000313" key="4">
    <source>
        <dbReference type="Proteomes" id="UP000024942"/>
    </source>
</evidence>
<dbReference type="InterPro" id="IPR050256">
    <property type="entry name" value="Glycosyltransferase_2"/>
</dbReference>
<dbReference type="Gene3D" id="3.90.550.10">
    <property type="entry name" value="Spore Coat Polysaccharide Biosynthesis Protein SpsA, Chain A"/>
    <property type="match status" value="1"/>
</dbReference>
<evidence type="ECO:0000313" key="3">
    <source>
        <dbReference type="EMBL" id="KDA00701.1"/>
    </source>
</evidence>